<gene>
    <name evidence="2" type="ORF">V6R90_05700</name>
</gene>
<evidence type="ECO:0000256" key="1">
    <source>
        <dbReference type="SAM" id="MobiDB-lite"/>
    </source>
</evidence>
<proteinExistence type="predicted"/>
<dbReference type="Proteomes" id="UP001482520">
    <property type="component" value="Unassembled WGS sequence"/>
</dbReference>
<dbReference type="Pfam" id="PF19457">
    <property type="entry name" value="DUF5994"/>
    <property type="match status" value="1"/>
</dbReference>
<protein>
    <submittedName>
        <fullName evidence="2">DUF5994 family protein</fullName>
    </submittedName>
</protein>
<evidence type="ECO:0000313" key="3">
    <source>
        <dbReference type="Proteomes" id="UP001482520"/>
    </source>
</evidence>
<feature type="compositionally biased region" description="Basic and acidic residues" evidence="1">
    <location>
        <begin position="159"/>
        <end position="170"/>
    </location>
</feature>
<name>A0ABV1NW62_9ACTN</name>
<dbReference type="RefSeq" id="WP_349804066.1">
    <property type="nucleotide sequence ID" value="NZ_JBEGDP010000004.1"/>
</dbReference>
<dbReference type="EMBL" id="JBEGDP010000004">
    <property type="protein sequence ID" value="MEQ7846765.1"/>
    <property type="molecule type" value="Genomic_DNA"/>
</dbReference>
<dbReference type="InterPro" id="IPR046036">
    <property type="entry name" value="DUF5994"/>
</dbReference>
<feature type="compositionally biased region" description="Low complexity" evidence="1">
    <location>
        <begin position="12"/>
        <end position="23"/>
    </location>
</feature>
<evidence type="ECO:0000313" key="2">
    <source>
        <dbReference type="EMBL" id="MEQ7846765.1"/>
    </source>
</evidence>
<reference evidence="2 3" key="1">
    <citation type="submission" date="2024-02" db="EMBL/GenBank/DDBJ databases">
        <title>Full genome sequence of Nocardioides kribbensis.</title>
        <authorList>
            <person name="Poletto B.L."/>
            <person name="Silva G."/>
            <person name="Galante D."/>
            <person name="Campos K.R."/>
            <person name="Santos M.B.N."/>
            <person name="Sacchi C.T."/>
        </authorList>
    </citation>
    <scope>NUCLEOTIDE SEQUENCE [LARGE SCALE GENOMIC DNA]</scope>
    <source>
        <strain evidence="2 3">O4R</strain>
    </source>
</reference>
<comment type="caution">
    <text evidence="2">The sequence shown here is derived from an EMBL/GenBank/DDBJ whole genome shotgun (WGS) entry which is preliminary data.</text>
</comment>
<feature type="region of interest" description="Disordered" evidence="1">
    <location>
        <begin position="129"/>
        <end position="179"/>
    </location>
</feature>
<sequence length="179" mass="18913">MTTSPHAPSPAAPVASAPGGTAVASQPLRLSIAEDPHGPVDGAWWPRSRDLVTEVADLVDHFPVEVGRLDRLLFSRPDWDDPEGVATPRRVRAARGTVKTGSFPSDDTHLVVAKLASGRRVRLVVVPPGTSESEARGVMTAAGGPDNHRTARELLGLDTDQRDDLGHQAWDDDGAGATP</sequence>
<accession>A0ABV1NW62</accession>
<organism evidence="2 3">
    <name type="scientific">Nocardioides kribbensis</name>
    <dbReference type="NCBI Taxonomy" id="305517"/>
    <lineage>
        <taxon>Bacteria</taxon>
        <taxon>Bacillati</taxon>
        <taxon>Actinomycetota</taxon>
        <taxon>Actinomycetes</taxon>
        <taxon>Propionibacteriales</taxon>
        <taxon>Nocardioidaceae</taxon>
        <taxon>Nocardioides</taxon>
    </lineage>
</organism>
<feature type="region of interest" description="Disordered" evidence="1">
    <location>
        <begin position="1"/>
        <end position="23"/>
    </location>
</feature>
<keyword evidence="3" id="KW-1185">Reference proteome</keyword>